<reference evidence="1" key="1">
    <citation type="submission" date="2023-10" db="EMBL/GenBank/DDBJ databases">
        <authorList>
            <person name="Chen Y."/>
            <person name="Shah S."/>
            <person name="Dougan E. K."/>
            <person name="Thang M."/>
            <person name="Chan C."/>
        </authorList>
    </citation>
    <scope>NUCLEOTIDE SEQUENCE [LARGE SCALE GENOMIC DNA]</scope>
</reference>
<evidence type="ECO:0000313" key="2">
    <source>
        <dbReference type="Proteomes" id="UP001189429"/>
    </source>
</evidence>
<protein>
    <submittedName>
        <fullName evidence="1">Uncharacterized protein</fullName>
    </submittedName>
</protein>
<proteinExistence type="predicted"/>
<evidence type="ECO:0000313" key="1">
    <source>
        <dbReference type="EMBL" id="CAK0854995.1"/>
    </source>
</evidence>
<dbReference type="Proteomes" id="UP001189429">
    <property type="component" value="Unassembled WGS sequence"/>
</dbReference>
<organism evidence="1 2">
    <name type="scientific">Prorocentrum cordatum</name>
    <dbReference type="NCBI Taxonomy" id="2364126"/>
    <lineage>
        <taxon>Eukaryota</taxon>
        <taxon>Sar</taxon>
        <taxon>Alveolata</taxon>
        <taxon>Dinophyceae</taxon>
        <taxon>Prorocentrales</taxon>
        <taxon>Prorocentraceae</taxon>
        <taxon>Prorocentrum</taxon>
    </lineage>
</organism>
<accession>A0ABN9U7B5</accession>
<name>A0ABN9U7B5_9DINO</name>
<keyword evidence="2" id="KW-1185">Reference proteome</keyword>
<sequence length="263" mass="28469">EAAGQIWYALTPELDMHPHVLAVDEGFLKCLVCFDSSGAAIAGSNSGTRWYRKNVAYGDGWDASPLEAMEALEFAQPPPPSGLTGRGYEVVGIDCDAGADELPAASPPEWFGLISTDGAGDKQKLTSLKVDSYVRMSDYALAKWGGSLLVAVAVDPALPGADFELDARLLPLAGSPQGIRHLAFSEGVIQLAESAWPGWPMMGPRTVKWHIKFLSQQDQHPRARRAKWVHEANLEPWGEGAQDHDLAMRMFEIGIAFDQANIA</sequence>
<comment type="caution">
    <text evidence="1">The sequence shown here is derived from an EMBL/GenBank/DDBJ whole genome shotgun (WGS) entry which is preliminary data.</text>
</comment>
<gene>
    <name evidence="1" type="ORF">PCOR1329_LOCUS45842</name>
</gene>
<feature type="non-terminal residue" evidence="1">
    <location>
        <position position="1"/>
    </location>
</feature>
<dbReference type="EMBL" id="CAUYUJ010015508">
    <property type="protein sequence ID" value="CAK0854995.1"/>
    <property type="molecule type" value="Genomic_DNA"/>
</dbReference>